<organism evidence="2 3">
    <name type="scientific">Bonamia ostreae</name>
    <dbReference type="NCBI Taxonomy" id="126728"/>
    <lineage>
        <taxon>Eukaryota</taxon>
        <taxon>Sar</taxon>
        <taxon>Rhizaria</taxon>
        <taxon>Endomyxa</taxon>
        <taxon>Ascetosporea</taxon>
        <taxon>Haplosporida</taxon>
        <taxon>Bonamia</taxon>
    </lineage>
</organism>
<dbReference type="Proteomes" id="UP001439008">
    <property type="component" value="Unassembled WGS sequence"/>
</dbReference>
<gene>
    <name evidence="2" type="ORF">MHBO_000822</name>
</gene>
<name>A0ABV2AGY2_9EUKA</name>
<dbReference type="SUPFAM" id="SSF52113">
    <property type="entry name" value="BRCT domain"/>
    <property type="match status" value="1"/>
</dbReference>
<comment type="caution">
    <text evidence="2">The sequence shown here is derived from an EMBL/GenBank/DDBJ whole genome shotgun (WGS) entry which is preliminary data.</text>
</comment>
<proteinExistence type="predicted"/>
<reference evidence="2 3" key="1">
    <citation type="journal article" date="2024" name="BMC Biol.">
        <title>Comparative genomics of Ascetosporea gives new insight into the evolutionary basis for animal parasitism in Rhizaria.</title>
        <authorList>
            <person name="Hiltunen Thoren M."/>
            <person name="Onut-Brannstrom I."/>
            <person name="Alfjorden A."/>
            <person name="Peckova H."/>
            <person name="Swords F."/>
            <person name="Hooper C."/>
            <person name="Holzer A.S."/>
            <person name="Bass D."/>
            <person name="Burki F."/>
        </authorList>
    </citation>
    <scope>NUCLEOTIDE SEQUENCE [LARGE SCALE GENOMIC DNA]</scope>
    <source>
        <strain evidence="2">20-A016</strain>
    </source>
</reference>
<feature type="domain" description="BRCT" evidence="1">
    <location>
        <begin position="5"/>
        <end position="72"/>
    </location>
</feature>
<evidence type="ECO:0000259" key="1">
    <source>
        <dbReference type="Pfam" id="PF00533"/>
    </source>
</evidence>
<accession>A0ABV2AGY2</accession>
<dbReference type="InterPro" id="IPR036420">
    <property type="entry name" value="BRCT_dom_sf"/>
</dbReference>
<evidence type="ECO:0000313" key="2">
    <source>
        <dbReference type="EMBL" id="MES1918935.1"/>
    </source>
</evidence>
<dbReference type="Gene3D" id="3.40.50.10190">
    <property type="entry name" value="BRCT domain"/>
    <property type="match status" value="1"/>
</dbReference>
<evidence type="ECO:0000313" key="3">
    <source>
        <dbReference type="Proteomes" id="UP001439008"/>
    </source>
</evidence>
<dbReference type="EMBL" id="JBDODL010000159">
    <property type="protein sequence ID" value="MES1918935.1"/>
    <property type="molecule type" value="Genomic_DNA"/>
</dbReference>
<keyword evidence="3" id="KW-1185">Reference proteome</keyword>
<sequence>MPKKIKLSKLTFTIDDDDSLSKKAISAIVTKFNGKISPRLSKTTNFLITTKNQIKKNKRNVQKASKLKIKCIPVEALFMNNLMKQKQNDNFWEKDNNNVIRLYNGAESCFLKLNKNELTIQNKIKKKIIRKKLKFPNENLAEKSLFKNILECAKNNFCTFKPKKKIFEKSKSVDFKFDRKTSTQKSESVPKFFFKNYKKSPKQYEFMRQSEFKSEIAVNSKRKIDFYSPLFQIEF</sequence>
<dbReference type="Pfam" id="PF00533">
    <property type="entry name" value="BRCT"/>
    <property type="match status" value="1"/>
</dbReference>
<protein>
    <recommendedName>
        <fullName evidence="1">BRCT domain-containing protein</fullName>
    </recommendedName>
</protein>
<dbReference type="InterPro" id="IPR001357">
    <property type="entry name" value="BRCT_dom"/>
</dbReference>